<dbReference type="InterPro" id="IPR001314">
    <property type="entry name" value="Peptidase_S1A"/>
</dbReference>
<dbReference type="AlphaFoldDB" id="E3I572"/>
<dbReference type="GO" id="GO:0005576">
    <property type="term" value="C:extracellular region"/>
    <property type="evidence" value="ECO:0007669"/>
    <property type="project" value="UniProtKB-SubCell"/>
</dbReference>
<dbReference type="InterPro" id="IPR001254">
    <property type="entry name" value="Trypsin_dom"/>
</dbReference>
<feature type="chain" id="PRO_5003171996" evidence="7">
    <location>
        <begin position="21"/>
        <end position="494"/>
    </location>
</feature>
<dbReference type="RefSeq" id="WP_013418925.1">
    <property type="nucleotide sequence ID" value="NC_014664.1"/>
</dbReference>
<evidence type="ECO:0000256" key="6">
    <source>
        <dbReference type="RuleBase" id="RU363034"/>
    </source>
</evidence>
<dbReference type="FunFam" id="2.40.10.10:FF:000068">
    <property type="entry name" value="transmembrane protease serine 2"/>
    <property type="match status" value="1"/>
</dbReference>
<proteinExistence type="predicted"/>
<accession>E3I572</accession>
<dbReference type="CDD" id="cd00190">
    <property type="entry name" value="Tryp_SPc"/>
    <property type="match status" value="1"/>
</dbReference>
<keyword evidence="6" id="KW-0645">Protease</keyword>
<dbReference type="InterPro" id="IPR043504">
    <property type="entry name" value="Peptidase_S1_PA_chymotrypsin"/>
</dbReference>
<evidence type="ECO:0000256" key="2">
    <source>
        <dbReference type="ARBA" id="ARBA00022525"/>
    </source>
</evidence>
<sequence>MIRNLFAAGFLCLVAPALLAAEPLIWRGLGPATERAAKACGRIVGGTCAASGDWPWQVALFVNKRKESDFSFACGGSIISRDWVLTAAHCLTQHGESLRPDAVLVLEGSQKKNSGRKIKVEQIIVHDGWNDGTKENDIALLKLAAPARSTPVALATPRDAGYETGSAVVTGWGLLRPLDILRDENGKEVPGKFVDGLSHEVMSVEDARKFVTDELMQVNLPLVTLEACKVAHRNTRDDNGVSPVIDSRVICAGDAKGGKDSCQGDSGGPLVARGGVGWVQIGVVSWGSSCALPGTPGAYTRVAAFEGWIKAKTGIDQSAPSTDTQTALEDNAAFKNPAGLSISFVQGKHLKPGRSVYAAVSARKPGYLALFNLGADGKLTRLFPSAMSRRSPTSELQRVLTPGKTLLVPDPKDPYSGFEFTIDPPAGPGWLVAVLLASPAEEIDFTDERAVIEDRASAMSYLSTIARAINRDIEVSQKGPETTSIAVFDYEILP</sequence>
<dbReference type="PANTHER" id="PTHR24253:SF153">
    <property type="entry name" value="SERINE PROTEASE HEPSIN"/>
    <property type="match status" value="1"/>
</dbReference>
<dbReference type="InterPro" id="IPR033116">
    <property type="entry name" value="TRYPSIN_SER"/>
</dbReference>
<dbReference type="Gene3D" id="2.40.10.10">
    <property type="entry name" value="Trypsin-like serine proteases"/>
    <property type="match status" value="1"/>
</dbReference>
<dbReference type="PROSITE" id="PS00135">
    <property type="entry name" value="TRYPSIN_SER"/>
    <property type="match status" value="1"/>
</dbReference>
<dbReference type="HOGENOM" id="CLU_551933_0_0_5"/>
<evidence type="ECO:0000259" key="8">
    <source>
        <dbReference type="PROSITE" id="PS50240"/>
    </source>
</evidence>
<dbReference type="PROSITE" id="PS00134">
    <property type="entry name" value="TRYPSIN_HIS"/>
    <property type="match status" value="1"/>
</dbReference>
<evidence type="ECO:0000313" key="10">
    <source>
        <dbReference type="Proteomes" id="UP000001399"/>
    </source>
</evidence>
<dbReference type="EMBL" id="CP002292">
    <property type="protein sequence ID" value="ADP70522.1"/>
    <property type="molecule type" value="Genomic_DNA"/>
</dbReference>
<keyword evidence="6" id="KW-0720">Serine protease</keyword>
<reference evidence="10" key="1">
    <citation type="journal article" date="2011" name="J. Bacteriol.">
        <title>Genome sequences of eight morphologically diverse alphaproteobacteria.</title>
        <authorList>
            <consortium name="US DOE Joint Genome Institute"/>
            <person name="Brown P.J."/>
            <person name="Kysela D.T."/>
            <person name="Buechlein A."/>
            <person name="Hemmerich C."/>
            <person name="Brun Y.V."/>
        </authorList>
    </citation>
    <scope>NUCLEOTIDE SEQUENCE [LARGE SCALE GENOMIC DNA]</scope>
    <source>
        <strain evidence="10">ATCC 17100 / ATH 3.1.1 / DSM 162 / LMG 4299</strain>
    </source>
</reference>
<dbReference type="FunFam" id="2.40.10.10:FF:000054">
    <property type="entry name" value="Complement C1r subcomponent"/>
    <property type="match status" value="1"/>
</dbReference>
<evidence type="ECO:0000256" key="3">
    <source>
        <dbReference type="ARBA" id="ARBA00022729"/>
    </source>
</evidence>
<dbReference type="SMART" id="SM00020">
    <property type="entry name" value="Tryp_SPc"/>
    <property type="match status" value="1"/>
</dbReference>
<evidence type="ECO:0000256" key="7">
    <source>
        <dbReference type="SAM" id="SignalP"/>
    </source>
</evidence>
<dbReference type="GO" id="GO:0004252">
    <property type="term" value="F:serine-type endopeptidase activity"/>
    <property type="evidence" value="ECO:0007669"/>
    <property type="project" value="InterPro"/>
</dbReference>
<evidence type="ECO:0000256" key="4">
    <source>
        <dbReference type="ARBA" id="ARBA00023157"/>
    </source>
</evidence>
<comment type="subcellular location">
    <subcellularLocation>
        <location evidence="1">Secreted</location>
    </subcellularLocation>
</comment>
<name>E3I572_RHOVT</name>
<keyword evidence="6" id="KW-0378">Hydrolase</keyword>
<dbReference type="InterPro" id="IPR025493">
    <property type="entry name" value="DUF4384"/>
</dbReference>
<dbReference type="GO" id="GO:0006508">
    <property type="term" value="P:proteolysis"/>
    <property type="evidence" value="ECO:0007669"/>
    <property type="project" value="UniProtKB-KW"/>
</dbReference>
<dbReference type="PANTHER" id="PTHR24253">
    <property type="entry name" value="TRANSMEMBRANE PROTEASE SERINE"/>
    <property type="match status" value="1"/>
</dbReference>
<feature type="signal peptide" evidence="7">
    <location>
        <begin position="1"/>
        <end position="20"/>
    </location>
</feature>
<dbReference type="Pfam" id="PF14326">
    <property type="entry name" value="DUF4384"/>
    <property type="match status" value="1"/>
</dbReference>
<dbReference type="Pfam" id="PF00089">
    <property type="entry name" value="Trypsin"/>
    <property type="match status" value="2"/>
</dbReference>
<dbReference type="Proteomes" id="UP000001399">
    <property type="component" value="Chromosome"/>
</dbReference>
<protein>
    <submittedName>
        <fullName evidence="9">Peptidase S1 and S6 chymotrypsin/Hap</fullName>
    </submittedName>
</protein>
<dbReference type="PROSITE" id="PS50240">
    <property type="entry name" value="TRYPSIN_DOM"/>
    <property type="match status" value="1"/>
</dbReference>
<dbReference type="KEGG" id="rva:Rvan_1260"/>
<evidence type="ECO:0000256" key="1">
    <source>
        <dbReference type="ARBA" id="ARBA00004613"/>
    </source>
</evidence>
<dbReference type="PRINTS" id="PR00722">
    <property type="entry name" value="CHYMOTRYPSIN"/>
</dbReference>
<dbReference type="SUPFAM" id="SSF50494">
    <property type="entry name" value="Trypsin-like serine proteases"/>
    <property type="match status" value="1"/>
</dbReference>
<keyword evidence="3 7" id="KW-0732">Signal</keyword>
<keyword evidence="2" id="KW-0964">Secreted</keyword>
<evidence type="ECO:0000313" key="9">
    <source>
        <dbReference type="EMBL" id="ADP70522.1"/>
    </source>
</evidence>
<gene>
    <name evidence="9" type="ordered locus">Rvan_1260</name>
</gene>
<dbReference type="STRING" id="648757.Rvan_1260"/>
<dbReference type="InterPro" id="IPR009003">
    <property type="entry name" value="Peptidase_S1_PA"/>
</dbReference>
<keyword evidence="5" id="KW-0325">Glycoprotein</keyword>
<feature type="domain" description="Peptidase S1" evidence="8">
    <location>
        <begin position="43"/>
        <end position="314"/>
    </location>
</feature>
<dbReference type="eggNOG" id="COG5640">
    <property type="taxonomic scope" value="Bacteria"/>
</dbReference>
<organism evidence="9 10">
    <name type="scientific">Rhodomicrobium vannielii (strain ATCC 17100 / DSM 162 / LMG 4299 / NCIMB 10020 / ATH 3.1.1)</name>
    <dbReference type="NCBI Taxonomy" id="648757"/>
    <lineage>
        <taxon>Bacteria</taxon>
        <taxon>Pseudomonadati</taxon>
        <taxon>Pseudomonadota</taxon>
        <taxon>Alphaproteobacteria</taxon>
        <taxon>Hyphomicrobiales</taxon>
        <taxon>Hyphomicrobiaceae</taxon>
        <taxon>Rhodomicrobium</taxon>
    </lineage>
</organism>
<keyword evidence="10" id="KW-1185">Reference proteome</keyword>
<evidence type="ECO:0000256" key="5">
    <source>
        <dbReference type="ARBA" id="ARBA00023180"/>
    </source>
</evidence>
<keyword evidence="4" id="KW-1015">Disulfide bond</keyword>
<dbReference type="InterPro" id="IPR018114">
    <property type="entry name" value="TRYPSIN_HIS"/>
</dbReference>